<dbReference type="Pfam" id="PF02224">
    <property type="entry name" value="Cytidylate_kin"/>
    <property type="match status" value="1"/>
</dbReference>
<evidence type="ECO:0000256" key="2">
    <source>
        <dbReference type="ARBA" id="ARBA00022679"/>
    </source>
</evidence>
<dbReference type="Gene3D" id="3.40.50.300">
    <property type="entry name" value="P-loop containing nucleotide triphosphate hydrolases"/>
    <property type="match status" value="1"/>
</dbReference>
<gene>
    <name evidence="8 10" type="primary">cmk</name>
    <name evidence="10" type="ORF">PQ455_06140</name>
</gene>
<accession>A0ABY7TR32</accession>
<comment type="similarity">
    <text evidence="1 8">Belongs to the cytidylate kinase family. Type 1 subfamily.</text>
</comment>
<dbReference type="NCBIfam" id="TIGR00017">
    <property type="entry name" value="cmk"/>
    <property type="match status" value="1"/>
</dbReference>
<comment type="catalytic activity">
    <reaction evidence="6 8">
        <text>dCMP + ATP = dCDP + ADP</text>
        <dbReference type="Rhea" id="RHEA:25094"/>
        <dbReference type="ChEBI" id="CHEBI:30616"/>
        <dbReference type="ChEBI" id="CHEBI:57566"/>
        <dbReference type="ChEBI" id="CHEBI:58593"/>
        <dbReference type="ChEBI" id="CHEBI:456216"/>
        <dbReference type="EC" id="2.7.4.25"/>
    </reaction>
</comment>
<evidence type="ECO:0000313" key="11">
    <source>
        <dbReference type="Proteomes" id="UP001220395"/>
    </source>
</evidence>
<keyword evidence="3 8" id="KW-0547">Nucleotide-binding</keyword>
<sequence length="211" mass="21989">MVIAVDGPAASGKGTIARALATHYGLPHLDTGLLYRAVGIGVLRADADPADEAAALAECGFSDALFHDPALKSEAAGRAASMVSAHPQVRAALLARQRDFAAQAGGAVLDGRDIGTVIAPDASAKLFVTASAPIRADRRHRELVKLGLDVQFEHVLHDIQARDERDSSRSAAPLVMADDAALLDTTDMGIDDAVQRAVALVEARIRTAAND</sequence>
<name>A0ABY7TR32_9SPHN</name>
<dbReference type="RefSeq" id="WP_273691268.1">
    <property type="nucleotide sequence ID" value="NZ_CP117411.1"/>
</dbReference>
<keyword evidence="8" id="KW-0963">Cytoplasm</keyword>
<evidence type="ECO:0000256" key="1">
    <source>
        <dbReference type="ARBA" id="ARBA00009427"/>
    </source>
</evidence>
<comment type="subcellular location">
    <subcellularLocation>
        <location evidence="8">Cytoplasm</location>
    </subcellularLocation>
</comment>
<keyword evidence="2 8" id="KW-0808">Transferase</keyword>
<proteinExistence type="inferred from homology"/>
<dbReference type="Proteomes" id="UP001220395">
    <property type="component" value="Chromosome"/>
</dbReference>
<comment type="catalytic activity">
    <reaction evidence="7 8">
        <text>CMP + ATP = CDP + ADP</text>
        <dbReference type="Rhea" id="RHEA:11600"/>
        <dbReference type="ChEBI" id="CHEBI:30616"/>
        <dbReference type="ChEBI" id="CHEBI:58069"/>
        <dbReference type="ChEBI" id="CHEBI:60377"/>
        <dbReference type="ChEBI" id="CHEBI:456216"/>
        <dbReference type="EC" id="2.7.4.25"/>
    </reaction>
</comment>
<reference evidence="10 11" key="1">
    <citation type="submission" date="2023-02" db="EMBL/GenBank/DDBJ databases">
        <title>Genome sequence of Sphingomonas naphthae.</title>
        <authorList>
            <person name="Kim S."/>
            <person name="Heo J."/>
            <person name="Kwon S.-W."/>
        </authorList>
    </citation>
    <scope>NUCLEOTIDE SEQUENCE [LARGE SCALE GENOMIC DNA]</scope>
    <source>
        <strain evidence="10 11">KACC 18716</strain>
    </source>
</reference>
<evidence type="ECO:0000256" key="5">
    <source>
        <dbReference type="ARBA" id="ARBA00022840"/>
    </source>
</evidence>
<keyword evidence="4 8" id="KW-0418">Kinase</keyword>
<dbReference type="InterPro" id="IPR003136">
    <property type="entry name" value="Cytidylate_kin"/>
</dbReference>
<keyword evidence="11" id="KW-1185">Reference proteome</keyword>
<dbReference type="CDD" id="cd02020">
    <property type="entry name" value="CMPK"/>
    <property type="match status" value="1"/>
</dbReference>
<dbReference type="InterPro" id="IPR011994">
    <property type="entry name" value="Cytidylate_kinase_dom"/>
</dbReference>
<dbReference type="SUPFAM" id="SSF52540">
    <property type="entry name" value="P-loop containing nucleoside triphosphate hydrolases"/>
    <property type="match status" value="1"/>
</dbReference>
<dbReference type="HAMAP" id="MF_00238">
    <property type="entry name" value="Cytidyl_kinase_type1"/>
    <property type="match status" value="1"/>
</dbReference>
<evidence type="ECO:0000313" key="10">
    <source>
        <dbReference type="EMBL" id="WCT75405.1"/>
    </source>
</evidence>
<dbReference type="GO" id="GO:0016301">
    <property type="term" value="F:kinase activity"/>
    <property type="evidence" value="ECO:0007669"/>
    <property type="project" value="UniProtKB-KW"/>
</dbReference>
<feature type="binding site" evidence="8">
    <location>
        <begin position="7"/>
        <end position="15"/>
    </location>
    <ligand>
        <name>ATP</name>
        <dbReference type="ChEBI" id="CHEBI:30616"/>
    </ligand>
</feature>
<evidence type="ECO:0000256" key="3">
    <source>
        <dbReference type="ARBA" id="ARBA00022741"/>
    </source>
</evidence>
<evidence type="ECO:0000256" key="6">
    <source>
        <dbReference type="ARBA" id="ARBA00047615"/>
    </source>
</evidence>
<organism evidence="10 11">
    <name type="scientific">Sphingomonas naphthae</name>
    <dbReference type="NCBI Taxonomy" id="1813468"/>
    <lineage>
        <taxon>Bacteria</taxon>
        <taxon>Pseudomonadati</taxon>
        <taxon>Pseudomonadota</taxon>
        <taxon>Alphaproteobacteria</taxon>
        <taxon>Sphingomonadales</taxon>
        <taxon>Sphingomonadaceae</taxon>
        <taxon>Sphingomonas</taxon>
    </lineage>
</organism>
<evidence type="ECO:0000256" key="8">
    <source>
        <dbReference type="HAMAP-Rule" id="MF_00238"/>
    </source>
</evidence>
<protein>
    <recommendedName>
        <fullName evidence="8">Cytidylate kinase</fullName>
        <shortName evidence="8">CK</shortName>
        <ecNumber evidence="8">2.7.4.25</ecNumber>
    </recommendedName>
    <alternativeName>
        <fullName evidence="8">Cytidine monophosphate kinase</fullName>
        <shortName evidence="8">CMP kinase</shortName>
    </alternativeName>
</protein>
<dbReference type="InterPro" id="IPR027417">
    <property type="entry name" value="P-loop_NTPase"/>
</dbReference>
<evidence type="ECO:0000256" key="4">
    <source>
        <dbReference type="ARBA" id="ARBA00022777"/>
    </source>
</evidence>
<dbReference type="EC" id="2.7.4.25" evidence="8"/>
<evidence type="ECO:0000259" key="9">
    <source>
        <dbReference type="Pfam" id="PF02224"/>
    </source>
</evidence>
<keyword evidence="5 8" id="KW-0067">ATP-binding</keyword>
<dbReference type="EMBL" id="CP117411">
    <property type="protein sequence ID" value="WCT75405.1"/>
    <property type="molecule type" value="Genomic_DNA"/>
</dbReference>
<feature type="domain" description="Cytidylate kinase" evidence="9">
    <location>
        <begin position="3"/>
        <end position="202"/>
    </location>
</feature>
<evidence type="ECO:0000256" key="7">
    <source>
        <dbReference type="ARBA" id="ARBA00048478"/>
    </source>
</evidence>